<keyword evidence="1" id="KW-0805">Transcription regulation</keyword>
<keyword evidence="3" id="KW-0804">Transcription</keyword>
<evidence type="ECO:0000256" key="3">
    <source>
        <dbReference type="ARBA" id="ARBA00023163"/>
    </source>
</evidence>
<accession>A0ABW1FZF2</accession>
<feature type="coiled-coil region" evidence="4">
    <location>
        <begin position="184"/>
        <end position="211"/>
    </location>
</feature>
<organism evidence="6 7">
    <name type="scientific">Streptacidiphilus monticola</name>
    <dbReference type="NCBI Taxonomy" id="2161674"/>
    <lineage>
        <taxon>Bacteria</taxon>
        <taxon>Bacillati</taxon>
        <taxon>Actinomycetota</taxon>
        <taxon>Actinomycetes</taxon>
        <taxon>Kitasatosporales</taxon>
        <taxon>Streptomycetaceae</taxon>
        <taxon>Streptacidiphilus</taxon>
    </lineage>
</organism>
<dbReference type="Gene3D" id="1.10.10.10">
    <property type="entry name" value="Winged helix-like DNA-binding domain superfamily/Winged helix DNA-binding domain"/>
    <property type="match status" value="2"/>
</dbReference>
<keyword evidence="7" id="KW-1185">Reference proteome</keyword>
<evidence type="ECO:0000259" key="5">
    <source>
        <dbReference type="PROSITE" id="PS50949"/>
    </source>
</evidence>
<dbReference type="PANTHER" id="PTHR44846">
    <property type="entry name" value="MANNOSYL-D-GLYCERATE TRANSPORT/METABOLISM SYSTEM REPRESSOR MNGR-RELATED"/>
    <property type="match status" value="1"/>
</dbReference>
<dbReference type="InterPro" id="IPR000524">
    <property type="entry name" value="Tscrpt_reg_HTH_GntR"/>
</dbReference>
<dbReference type="PROSITE" id="PS50949">
    <property type="entry name" value="HTH_GNTR"/>
    <property type="match status" value="2"/>
</dbReference>
<gene>
    <name evidence="6" type="ORF">ACFP3V_11765</name>
</gene>
<reference evidence="7" key="1">
    <citation type="journal article" date="2019" name="Int. J. Syst. Evol. Microbiol.">
        <title>The Global Catalogue of Microorganisms (GCM) 10K type strain sequencing project: providing services to taxonomists for standard genome sequencing and annotation.</title>
        <authorList>
            <consortium name="The Broad Institute Genomics Platform"/>
            <consortium name="The Broad Institute Genome Sequencing Center for Infectious Disease"/>
            <person name="Wu L."/>
            <person name="Ma J."/>
        </authorList>
    </citation>
    <scope>NUCLEOTIDE SEQUENCE [LARGE SCALE GENOMIC DNA]</scope>
    <source>
        <strain evidence="7">JCM 4816</strain>
    </source>
</reference>
<keyword evidence="4" id="KW-0175">Coiled coil</keyword>
<evidence type="ECO:0000313" key="7">
    <source>
        <dbReference type="Proteomes" id="UP001596174"/>
    </source>
</evidence>
<name>A0ABW1FZF2_9ACTN</name>
<dbReference type="InterPro" id="IPR036388">
    <property type="entry name" value="WH-like_DNA-bd_sf"/>
</dbReference>
<feature type="domain" description="HTH gntR-type" evidence="5">
    <location>
        <begin position="86"/>
        <end position="154"/>
    </location>
</feature>
<dbReference type="InterPro" id="IPR050679">
    <property type="entry name" value="Bact_HTH_transcr_reg"/>
</dbReference>
<evidence type="ECO:0000256" key="4">
    <source>
        <dbReference type="SAM" id="Coils"/>
    </source>
</evidence>
<dbReference type="CDD" id="cd07377">
    <property type="entry name" value="WHTH_GntR"/>
    <property type="match status" value="1"/>
</dbReference>
<dbReference type="EMBL" id="JBHSQJ010000046">
    <property type="protein sequence ID" value="MFC5907890.1"/>
    <property type="molecule type" value="Genomic_DNA"/>
</dbReference>
<keyword evidence="2" id="KW-0238">DNA-binding</keyword>
<evidence type="ECO:0000313" key="6">
    <source>
        <dbReference type="EMBL" id="MFC5907890.1"/>
    </source>
</evidence>
<dbReference type="Pfam" id="PF00392">
    <property type="entry name" value="GntR"/>
    <property type="match status" value="2"/>
</dbReference>
<protein>
    <submittedName>
        <fullName evidence="6">GntR family transcriptional regulator</fullName>
    </submittedName>
</protein>
<feature type="domain" description="HTH gntR-type" evidence="5">
    <location>
        <begin position="8"/>
        <end position="76"/>
    </location>
</feature>
<sequence>MSQPDGTLLNYERIAEDLKQQIRDNALPPGAALPSQSQLMKQYGASSLTVQKAMSLLRDGGWAVSRPGKGAFVSHASPQQAGQSQEDVVRRTVADLKEHILVGIYPPGSQLPSGGNLAAQLKTGASLVYTALRELAAEHWVSEIGETAVYTVTSADDPEMAARLAQHARIQAEAAEQTDYPARVNALEDALNGALEQIAELRERVEHLEASGSTPKTSRRKTS</sequence>
<proteinExistence type="predicted"/>
<dbReference type="RefSeq" id="WP_380582766.1">
    <property type="nucleotide sequence ID" value="NZ_JBHSQJ010000046.1"/>
</dbReference>
<evidence type="ECO:0000256" key="2">
    <source>
        <dbReference type="ARBA" id="ARBA00023125"/>
    </source>
</evidence>
<dbReference type="InterPro" id="IPR036390">
    <property type="entry name" value="WH_DNA-bd_sf"/>
</dbReference>
<evidence type="ECO:0000256" key="1">
    <source>
        <dbReference type="ARBA" id="ARBA00023015"/>
    </source>
</evidence>
<dbReference type="Proteomes" id="UP001596174">
    <property type="component" value="Unassembled WGS sequence"/>
</dbReference>
<dbReference type="SMART" id="SM00345">
    <property type="entry name" value="HTH_GNTR"/>
    <property type="match status" value="2"/>
</dbReference>
<comment type="caution">
    <text evidence="6">The sequence shown here is derived from an EMBL/GenBank/DDBJ whole genome shotgun (WGS) entry which is preliminary data.</text>
</comment>
<dbReference type="SUPFAM" id="SSF46785">
    <property type="entry name" value="Winged helix' DNA-binding domain"/>
    <property type="match status" value="2"/>
</dbReference>